<dbReference type="HOGENOM" id="CLU_1658247_0_0_10"/>
<dbReference type="STRING" id="880071.Fleli_2479"/>
<dbReference type="AlphaFoldDB" id="I4ALK9"/>
<dbReference type="RefSeq" id="WP_014798281.1">
    <property type="nucleotide sequence ID" value="NC_018018.1"/>
</dbReference>
<evidence type="ECO:0000313" key="2">
    <source>
        <dbReference type="EMBL" id="AFM04844.1"/>
    </source>
</evidence>
<dbReference type="Proteomes" id="UP000006054">
    <property type="component" value="Chromosome"/>
</dbReference>
<proteinExistence type="predicted"/>
<evidence type="ECO:0000313" key="3">
    <source>
        <dbReference type="Proteomes" id="UP000006054"/>
    </source>
</evidence>
<feature type="chain" id="PRO_5003686276" description="Lipoprotein" evidence="1">
    <location>
        <begin position="25"/>
        <end position="163"/>
    </location>
</feature>
<sequence length="163" mass="18880" precursor="true">MKKLQLLAFWMAMLSLFGCSESLCGDRFTQKDGNEIPLKQGVSLCYQNSSEEWQSAIGIYGIYRLDSVRLYDENGNICTGCSGDNQGFYFTYADKDTPQGVDMVVTHYLYLTYQDTDTMRHEFKINPSNCKKILDYGRFYYNNELIKSSQNENFIPYASFEKK</sequence>
<protein>
    <recommendedName>
        <fullName evidence="4">Lipoprotein</fullName>
    </recommendedName>
</protein>
<feature type="signal peptide" evidence="1">
    <location>
        <begin position="1"/>
        <end position="24"/>
    </location>
</feature>
<keyword evidence="1" id="KW-0732">Signal</keyword>
<dbReference type="EMBL" id="CP003345">
    <property type="protein sequence ID" value="AFM04844.1"/>
    <property type="molecule type" value="Genomic_DNA"/>
</dbReference>
<dbReference type="KEGG" id="fli:Fleli_2479"/>
<accession>I4ALK9</accession>
<organism evidence="2 3">
    <name type="scientific">Bernardetia litoralis (strain ATCC 23117 / DSM 6794 / NBRC 15988 / NCIMB 1366 / Fx l1 / Sio-4)</name>
    <name type="common">Flexibacter litoralis</name>
    <dbReference type="NCBI Taxonomy" id="880071"/>
    <lineage>
        <taxon>Bacteria</taxon>
        <taxon>Pseudomonadati</taxon>
        <taxon>Bacteroidota</taxon>
        <taxon>Cytophagia</taxon>
        <taxon>Cytophagales</taxon>
        <taxon>Bernardetiaceae</taxon>
        <taxon>Bernardetia</taxon>
    </lineage>
</organism>
<keyword evidence="3" id="KW-1185">Reference proteome</keyword>
<reference evidence="3" key="1">
    <citation type="submission" date="2012-06" db="EMBL/GenBank/DDBJ databases">
        <title>The complete genome of Flexibacter litoralis DSM 6794.</title>
        <authorList>
            <person name="Lucas S."/>
            <person name="Copeland A."/>
            <person name="Lapidus A."/>
            <person name="Glavina del Rio T."/>
            <person name="Dalin E."/>
            <person name="Tice H."/>
            <person name="Bruce D."/>
            <person name="Goodwin L."/>
            <person name="Pitluck S."/>
            <person name="Peters L."/>
            <person name="Ovchinnikova G."/>
            <person name="Lu M."/>
            <person name="Kyrpides N."/>
            <person name="Mavromatis K."/>
            <person name="Ivanova N."/>
            <person name="Brettin T."/>
            <person name="Detter J.C."/>
            <person name="Han C."/>
            <person name="Larimer F."/>
            <person name="Land M."/>
            <person name="Hauser L."/>
            <person name="Markowitz V."/>
            <person name="Cheng J.-F."/>
            <person name="Hugenholtz P."/>
            <person name="Woyke T."/>
            <person name="Wu D."/>
            <person name="Spring S."/>
            <person name="Lang E."/>
            <person name="Kopitz M."/>
            <person name="Brambilla E."/>
            <person name="Klenk H.-P."/>
            <person name="Eisen J.A."/>
        </authorList>
    </citation>
    <scope>NUCLEOTIDE SEQUENCE [LARGE SCALE GENOMIC DNA]</scope>
    <source>
        <strain evidence="3">ATCC 23117 / DSM 6794 / NBRC 15988 / NCIMB 1366 / Sio-4</strain>
    </source>
</reference>
<evidence type="ECO:0000256" key="1">
    <source>
        <dbReference type="SAM" id="SignalP"/>
    </source>
</evidence>
<dbReference type="PROSITE" id="PS51257">
    <property type="entry name" value="PROKAR_LIPOPROTEIN"/>
    <property type="match status" value="1"/>
</dbReference>
<name>I4ALK9_BERLS</name>
<gene>
    <name evidence="2" type="ordered locus">Fleli_2479</name>
</gene>
<evidence type="ECO:0008006" key="4">
    <source>
        <dbReference type="Google" id="ProtNLM"/>
    </source>
</evidence>